<feature type="region of interest" description="Disordered" evidence="8">
    <location>
        <begin position="263"/>
        <end position="297"/>
    </location>
</feature>
<dbReference type="PANTHER" id="PTHR17613:SF11">
    <property type="entry name" value="TRANSMEMBRANE AND COILED-COIL DOMAINS PROTEIN 1"/>
    <property type="match status" value="1"/>
</dbReference>
<dbReference type="Ensembl" id="ENSPKIT00000035510.1">
    <property type="protein sequence ID" value="ENSPKIP00000018680.1"/>
    <property type="gene ID" value="ENSPKIG00000004095.1"/>
</dbReference>
<dbReference type="GeneTree" id="ENSGT00940000155189"/>
<evidence type="ECO:0000256" key="3">
    <source>
        <dbReference type="ARBA" id="ARBA00022692"/>
    </source>
</evidence>
<evidence type="ECO:0000256" key="8">
    <source>
        <dbReference type="SAM" id="MobiDB-lite"/>
    </source>
</evidence>
<reference evidence="9" key="2">
    <citation type="submission" date="2025-09" db="UniProtKB">
        <authorList>
            <consortium name="Ensembl"/>
        </authorList>
    </citation>
    <scope>IDENTIFICATION</scope>
</reference>
<keyword evidence="4" id="KW-1133">Transmembrane helix</keyword>
<evidence type="ECO:0000256" key="2">
    <source>
        <dbReference type="ARBA" id="ARBA00008108"/>
    </source>
</evidence>
<feature type="compositionally biased region" description="Basic and acidic residues" evidence="8">
    <location>
        <begin position="108"/>
        <end position="117"/>
    </location>
</feature>
<dbReference type="GO" id="GO:0016020">
    <property type="term" value="C:membrane"/>
    <property type="evidence" value="ECO:0007669"/>
    <property type="project" value="UniProtKB-SubCell"/>
</dbReference>
<evidence type="ECO:0000256" key="5">
    <source>
        <dbReference type="ARBA" id="ARBA00023054"/>
    </source>
</evidence>
<keyword evidence="10" id="KW-1185">Reference proteome</keyword>
<comment type="similarity">
    <text evidence="2">Belongs to the TEX28 family.</text>
</comment>
<sequence>MECSFKESISRCSLAVFLEEVPDQPAVAISHRALHLPGGVASQKLISRRVHPAGECCRNGWLLWGTAWTLNGACLPDCFSSFAELRAAEGSGRRMRRGSSLQSRRSKVVKDSTKSSSHDAPVQSTRPRSSSTDSACSPSLTDTLLVPSDEADRVSPRESGSGANGLPHLDDSIDGGTLDPRRSRRVVAQLRQKILKLTEQIKVEQAARDTNVAEYLELAHGAADRQQAARIKQAFEKKNQRSAQGLQQLQSKLERYHRRLCEAERSGTARQPNDPPLGLRDASARAAGGSSSQVTTTTKAKENALLIQDKFSSIDNIATLKDAPEESKVEEGAAAISPRPGPSYDSEDDCSSATSGSAGGADSTTGPKAYAQISAPGLAFETLLHEVREVRDAQGRLVESLENLKAHYHRDYTFIMQALQEERYRCEHLEEQLNDLSELHQNEIFILKQELASMEEKVAYQSYEQGRDVQEALEACQTRVFKMEQQQHVAQQEDPDRAAARTLLGKLVGALLVAMTTVADCLPPLLQTFGHSSCALCLLLLLALLWRGWDFTSEA</sequence>
<evidence type="ECO:0000256" key="4">
    <source>
        <dbReference type="ARBA" id="ARBA00022989"/>
    </source>
</evidence>
<dbReference type="AlphaFoldDB" id="A0A3B3RLG3"/>
<evidence type="ECO:0000313" key="10">
    <source>
        <dbReference type="Proteomes" id="UP000261540"/>
    </source>
</evidence>
<dbReference type="Proteomes" id="UP000261540">
    <property type="component" value="Unplaced"/>
</dbReference>
<accession>A0A3B3RLG3</accession>
<feature type="compositionally biased region" description="Basic and acidic residues" evidence="8">
    <location>
        <begin position="322"/>
        <end position="331"/>
    </location>
</feature>
<feature type="compositionally biased region" description="Low complexity" evidence="8">
    <location>
        <begin position="351"/>
        <end position="366"/>
    </location>
</feature>
<keyword evidence="6" id="KW-0472">Membrane</keyword>
<reference evidence="9" key="1">
    <citation type="submission" date="2025-08" db="UniProtKB">
        <authorList>
            <consortium name="Ensembl"/>
        </authorList>
    </citation>
    <scope>IDENTIFICATION</scope>
</reference>
<proteinExistence type="inferred from homology"/>
<keyword evidence="3" id="KW-0812">Transmembrane</keyword>
<feature type="region of interest" description="Disordered" evidence="8">
    <location>
        <begin position="90"/>
        <end position="180"/>
    </location>
</feature>
<feature type="coiled-coil region" evidence="7">
    <location>
        <begin position="419"/>
        <end position="457"/>
    </location>
</feature>
<protein>
    <recommendedName>
        <fullName evidence="11">Transmembrane and coiled-coil domain family 2</fullName>
    </recommendedName>
</protein>
<evidence type="ECO:0000256" key="6">
    <source>
        <dbReference type="ARBA" id="ARBA00023136"/>
    </source>
</evidence>
<dbReference type="GO" id="GO:0012505">
    <property type="term" value="C:endomembrane system"/>
    <property type="evidence" value="ECO:0007669"/>
    <property type="project" value="TreeGrafter"/>
</dbReference>
<name>A0A3B3RLG3_9TELE</name>
<keyword evidence="5 7" id="KW-0175">Coiled coil</keyword>
<evidence type="ECO:0000256" key="1">
    <source>
        <dbReference type="ARBA" id="ARBA00004370"/>
    </source>
</evidence>
<dbReference type="PANTHER" id="PTHR17613">
    <property type="entry name" value="CEREBRAL PROTEIN-11-RELATED"/>
    <property type="match status" value="1"/>
</dbReference>
<feature type="region of interest" description="Disordered" evidence="8">
    <location>
        <begin position="322"/>
        <end position="368"/>
    </location>
</feature>
<dbReference type="Pfam" id="PF10267">
    <property type="entry name" value="Tmemb_cc2"/>
    <property type="match status" value="1"/>
</dbReference>
<comment type="subcellular location">
    <subcellularLocation>
        <location evidence="1">Membrane</location>
    </subcellularLocation>
</comment>
<evidence type="ECO:0008006" key="11">
    <source>
        <dbReference type="Google" id="ProtNLM"/>
    </source>
</evidence>
<evidence type="ECO:0000256" key="7">
    <source>
        <dbReference type="SAM" id="Coils"/>
    </source>
</evidence>
<evidence type="ECO:0000313" key="9">
    <source>
        <dbReference type="Ensembl" id="ENSPKIP00000018680.1"/>
    </source>
</evidence>
<feature type="compositionally biased region" description="Polar residues" evidence="8">
    <location>
        <begin position="122"/>
        <end position="142"/>
    </location>
</feature>
<dbReference type="InterPro" id="IPR019394">
    <property type="entry name" value="TEX28/TMCC"/>
</dbReference>
<organism evidence="9 10">
    <name type="scientific">Paramormyrops kingsleyae</name>
    <dbReference type="NCBI Taxonomy" id="1676925"/>
    <lineage>
        <taxon>Eukaryota</taxon>
        <taxon>Metazoa</taxon>
        <taxon>Chordata</taxon>
        <taxon>Craniata</taxon>
        <taxon>Vertebrata</taxon>
        <taxon>Euteleostomi</taxon>
        <taxon>Actinopterygii</taxon>
        <taxon>Neopterygii</taxon>
        <taxon>Teleostei</taxon>
        <taxon>Osteoglossocephala</taxon>
        <taxon>Osteoglossomorpha</taxon>
        <taxon>Osteoglossiformes</taxon>
        <taxon>Mormyridae</taxon>
        <taxon>Paramormyrops</taxon>
    </lineage>
</organism>